<dbReference type="InterPro" id="IPR036397">
    <property type="entry name" value="RNaseH_sf"/>
</dbReference>
<dbReference type="OrthoDB" id="6782743at2759"/>
<organism evidence="1 2">
    <name type="scientific">Rhynchophorus ferrugineus</name>
    <name type="common">Red palm weevil</name>
    <name type="synonym">Curculio ferrugineus</name>
    <dbReference type="NCBI Taxonomy" id="354439"/>
    <lineage>
        <taxon>Eukaryota</taxon>
        <taxon>Metazoa</taxon>
        <taxon>Ecdysozoa</taxon>
        <taxon>Arthropoda</taxon>
        <taxon>Hexapoda</taxon>
        <taxon>Insecta</taxon>
        <taxon>Pterygota</taxon>
        <taxon>Neoptera</taxon>
        <taxon>Endopterygota</taxon>
        <taxon>Coleoptera</taxon>
        <taxon>Polyphaga</taxon>
        <taxon>Cucujiformia</taxon>
        <taxon>Curculionidae</taxon>
        <taxon>Dryophthorinae</taxon>
        <taxon>Rhynchophorus</taxon>
    </lineage>
</organism>
<dbReference type="Proteomes" id="UP000625711">
    <property type="component" value="Unassembled WGS sequence"/>
</dbReference>
<evidence type="ECO:0000313" key="1">
    <source>
        <dbReference type="EMBL" id="KAF7270594.1"/>
    </source>
</evidence>
<keyword evidence="2" id="KW-1185">Reference proteome</keyword>
<dbReference type="Gene3D" id="3.30.420.10">
    <property type="entry name" value="Ribonuclease H-like superfamily/Ribonuclease H"/>
    <property type="match status" value="1"/>
</dbReference>
<dbReference type="EMBL" id="JAACXV010014078">
    <property type="protein sequence ID" value="KAF7270594.1"/>
    <property type="molecule type" value="Genomic_DNA"/>
</dbReference>
<reference evidence="1" key="1">
    <citation type="submission" date="2020-08" db="EMBL/GenBank/DDBJ databases">
        <title>Genome sequencing and assembly of the red palm weevil Rhynchophorus ferrugineus.</title>
        <authorList>
            <person name="Dias G.B."/>
            <person name="Bergman C.M."/>
            <person name="Manee M."/>
        </authorList>
    </citation>
    <scope>NUCLEOTIDE SEQUENCE</scope>
    <source>
        <strain evidence="1">AA-2017</strain>
        <tissue evidence="1">Whole larva</tissue>
    </source>
</reference>
<name>A0A834HYQ8_RHYFE</name>
<protein>
    <recommendedName>
        <fullName evidence="3">Transposase</fullName>
    </recommendedName>
</protein>
<dbReference type="PANTHER" id="PTHR47326:SF1">
    <property type="entry name" value="HTH PSQ-TYPE DOMAIN-CONTAINING PROTEIN"/>
    <property type="match status" value="1"/>
</dbReference>
<dbReference type="PANTHER" id="PTHR47326">
    <property type="entry name" value="TRANSPOSABLE ELEMENT TC3 TRANSPOSASE-LIKE PROTEIN"/>
    <property type="match status" value="1"/>
</dbReference>
<comment type="caution">
    <text evidence="1">The sequence shown here is derived from an EMBL/GenBank/DDBJ whole genome shotgun (WGS) entry which is preliminary data.</text>
</comment>
<dbReference type="GO" id="GO:0003676">
    <property type="term" value="F:nucleic acid binding"/>
    <property type="evidence" value="ECO:0007669"/>
    <property type="project" value="InterPro"/>
</dbReference>
<gene>
    <name evidence="1" type="ORF">GWI33_016452</name>
</gene>
<proteinExistence type="predicted"/>
<sequence>MDKYRPQERAEIVTIFIENNHSIIATHRKLRQKYPNRPITVRQQPGLVLEDNAENVTLVRNSVVESPETPIWRHGSQFLFVQKLLPRDPDQRVEYSNAILRLTGEIEDFSSKLIMSDEAHFVLSGLVNKQNITVTAERYEDMIRNFLMPEMEEQGLEDMWFEQDGAPTHTAQSEVNIYIFCNNMILFNQ</sequence>
<evidence type="ECO:0008006" key="3">
    <source>
        <dbReference type="Google" id="ProtNLM"/>
    </source>
</evidence>
<dbReference type="AlphaFoldDB" id="A0A834HYQ8"/>
<accession>A0A834HYQ8</accession>
<evidence type="ECO:0000313" key="2">
    <source>
        <dbReference type="Proteomes" id="UP000625711"/>
    </source>
</evidence>